<dbReference type="GO" id="GO:0005737">
    <property type="term" value="C:cytoplasm"/>
    <property type="evidence" value="ECO:0007669"/>
    <property type="project" value="TreeGrafter"/>
</dbReference>
<dbReference type="Gene3D" id="3.30.40.10">
    <property type="entry name" value="Zinc/RING finger domain, C3HC4 (zinc finger)"/>
    <property type="match status" value="1"/>
</dbReference>
<dbReference type="FunFam" id="3.30.40.10:FF:000555">
    <property type="entry name" value="Zinc finger (Ubiquitin-hydrolase) domain-containing protein"/>
    <property type="match status" value="1"/>
</dbReference>
<dbReference type="GO" id="GO:0061630">
    <property type="term" value="F:ubiquitin protein ligase activity"/>
    <property type="evidence" value="ECO:0007669"/>
    <property type="project" value="TreeGrafter"/>
</dbReference>
<evidence type="ECO:0000256" key="5">
    <source>
        <dbReference type="SAM" id="MobiDB-lite"/>
    </source>
</evidence>
<dbReference type="PROSITE" id="PS50089">
    <property type="entry name" value="ZF_RING_2"/>
    <property type="match status" value="1"/>
</dbReference>
<evidence type="ECO:0000313" key="8">
    <source>
        <dbReference type="Proteomes" id="UP000504608"/>
    </source>
</evidence>
<keyword evidence="8" id="KW-1185">Reference proteome</keyword>
<dbReference type="InterPro" id="IPR001841">
    <property type="entry name" value="Znf_RING"/>
</dbReference>
<dbReference type="InterPro" id="IPR001607">
    <property type="entry name" value="Znf_UBP"/>
</dbReference>
<name>A0A6J1KCX7_CUCMA</name>
<dbReference type="AlphaFoldDB" id="A0A6J1KCX7"/>
<dbReference type="SMART" id="SM00184">
    <property type="entry name" value="RING"/>
    <property type="match status" value="1"/>
</dbReference>
<evidence type="ECO:0000313" key="9">
    <source>
        <dbReference type="RefSeq" id="XP_022999396.1"/>
    </source>
</evidence>
<dbReference type="RefSeq" id="XP_022999396.1">
    <property type="nucleotide sequence ID" value="XM_023143628.1"/>
</dbReference>
<dbReference type="InterPro" id="IPR011422">
    <property type="entry name" value="BRAP2/ETP1_RRM"/>
</dbReference>
<keyword evidence="1" id="KW-0479">Metal-binding</keyword>
<dbReference type="PROSITE" id="PS50271">
    <property type="entry name" value="ZF_UBP"/>
    <property type="match status" value="1"/>
</dbReference>
<dbReference type="GO" id="GO:0007265">
    <property type="term" value="P:Ras protein signal transduction"/>
    <property type="evidence" value="ECO:0007669"/>
    <property type="project" value="TreeGrafter"/>
</dbReference>
<dbReference type="GeneID" id="111493779"/>
<feature type="region of interest" description="Disordered" evidence="5">
    <location>
        <begin position="455"/>
        <end position="486"/>
    </location>
</feature>
<accession>A0A6J1KCX7</accession>
<protein>
    <submittedName>
        <fullName evidence="9">BRCA1-associated protein</fullName>
    </submittedName>
</protein>
<evidence type="ECO:0000256" key="1">
    <source>
        <dbReference type="ARBA" id="ARBA00022723"/>
    </source>
</evidence>
<evidence type="ECO:0000256" key="2">
    <source>
        <dbReference type="ARBA" id="ARBA00022771"/>
    </source>
</evidence>
<keyword evidence="2 4" id="KW-0863">Zinc-finger</keyword>
<evidence type="ECO:0000259" key="6">
    <source>
        <dbReference type="PROSITE" id="PS50089"/>
    </source>
</evidence>
<evidence type="ECO:0000259" key="7">
    <source>
        <dbReference type="PROSITE" id="PS50271"/>
    </source>
</evidence>
<dbReference type="Pfam" id="PF02148">
    <property type="entry name" value="zf-UBP"/>
    <property type="match status" value="1"/>
</dbReference>
<keyword evidence="3" id="KW-0862">Zinc</keyword>
<dbReference type="PANTHER" id="PTHR24007:SF10">
    <property type="entry name" value="BRAP2 RING ZNF UBP DOMAIN-CONTAINING PROTEIN 1"/>
    <property type="match status" value="1"/>
</dbReference>
<dbReference type="CDD" id="cd16457">
    <property type="entry name" value="RING-H2_BRAP2"/>
    <property type="match status" value="1"/>
</dbReference>
<gene>
    <name evidence="9" type="primary">LOC111493779</name>
</gene>
<dbReference type="Pfam" id="PF07576">
    <property type="entry name" value="BRAP2"/>
    <property type="match status" value="1"/>
</dbReference>
<dbReference type="SUPFAM" id="SSF57850">
    <property type="entry name" value="RING/U-box"/>
    <property type="match status" value="1"/>
</dbReference>
<dbReference type="PANTHER" id="PTHR24007">
    <property type="entry name" value="BRCA1-ASSOCIATED PROTEIN"/>
    <property type="match status" value="1"/>
</dbReference>
<dbReference type="Proteomes" id="UP000504608">
    <property type="component" value="Unplaced"/>
</dbReference>
<dbReference type="GO" id="GO:0016567">
    <property type="term" value="P:protein ubiquitination"/>
    <property type="evidence" value="ECO:0007669"/>
    <property type="project" value="TreeGrafter"/>
</dbReference>
<reference evidence="9" key="1">
    <citation type="submission" date="2025-08" db="UniProtKB">
        <authorList>
            <consortium name="RefSeq"/>
        </authorList>
    </citation>
    <scope>IDENTIFICATION</scope>
    <source>
        <tissue evidence="9">Young leaves</tissue>
    </source>
</reference>
<dbReference type="GO" id="GO:0008270">
    <property type="term" value="F:zinc ion binding"/>
    <property type="evidence" value="ECO:0007669"/>
    <property type="project" value="UniProtKB-KW"/>
</dbReference>
<dbReference type="OrthoDB" id="273556at2759"/>
<evidence type="ECO:0000256" key="4">
    <source>
        <dbReference type="PROSITE-ProRule" id="PRU00502"/>
    </source>
</evidence>
<evidence type="ECO:0000256" key="3">
    <source>
        <dbReference type="ARBA" id="ARBA00022833"/>
    </source>
</evidence>
<dbReference type="KEGG" id="cmax:111493779"/>
<dbReference type="InterPro" id="IPR013083">
    <property type="entry name" value="Znf_RING/FYVE/PHD"/>
</dbReference>
<feature type="domain" description="RING-type" evidence="6">
    <location>
        <begin position="174"/>
        <end position="214"/>
    </location>
</feature>
<feature type="compositionally biased region" description="Basic residues" evidence="5">
    <location>
        <begin position="477"/>
        <end position="486"/>
    </location>
</feature>
<proteinExistence type="predicted"/>
<dbReference type="SMART" id="SM00290">
    <property type="entry name" value="ZnF_UBP"/>
    <property type="match status" value="1"/>
</dbReference>
<organism evidence="8 9">
    <name type="scientific">Cucurbita maxima</name>
    <name type="common">Pumpkin</name>
    <name type="synonym">Winter squash</name>
    <dbReference type="NCBI Taxonomy" id="3661"/>
    <lineage>
        <taxon>Eukaryota</taxon>
        <taxon>Viridiplantae</taxon>
        <taxon>Streptophyta</taxon>
        <taxon>Embryophyta</taxon>
        <taxon>Tracheophyta</taxon>
        <taxon>Spermatophyta</taxon>
        <taxon>Magnoliopsida</taxon>
        <taxon>eudicotyledons</taxon>
        <taxon>Gunneridae</taxon>
        <taxon>Pentapetalae</taxon>
        <taxon>rosids</taxon>
        <taxon>fabids</taxon>
        <taxon>Cucurbitales</taxon>
        <taxon>Cucurbitaceae</taxon>
        <taxon>Cucurbiteae</taxon>
        <taxon>Cucurbita</taxon>
    </lineage>
</organism>
<dbReference type="InterPro" id="IPR047243">
    <property type="entry name" value="RING-H2_BRAP2"/>
</dbReference>
<feature type="domain" description="UBP-type" evidence="7">
    <location>
        <begin position="208"/>
        <end position="301"/>
    </location>
</feature>
<sequence length="486" mass="54940">MFFLQVHSVDTDQPLTVGISPEQSSTTSTVSQRNSTASYVHTKFSERRGIIHLFRSISHSSLPNPSSQSTILFVVAVPNYLSYDDFINFCGSRINHVSELLFIRNDGMEERYSVLIKLGNQMDADGFFGSLNGKKFSPSEAEVCHILFLMSVEYTESAEVAGSPPDGCTELPTCPVCLERFDPDTSGIIHTLCDHSFHCPCISKWTSLSCQVCRFCQQQDEKQACFICGTLENLWVCVICGFLGCGRYKEGHAIRHWKNMHHCYSLDLRTQQIWDYVGDTYVHRLNQSKVDGKFGEMNSHCISHEGECGTCEYDEDSGINEALYSSKVEAIVDEYNRLLATQLETQRQYYESLLAEAKSKREVSVSEAVEEALISKTQDIHDKLENCVKEINVVSDVNQKLIKNQEMWMAKAKQVEERELASLKSRNEKIHDLEEQIRDLTVYIEAQKTLNKITDSDDIKGGTLLPVPAKESSPSSGRKKGSRRRN</sequence>